<feature type="region of interest" description="Disordered" evidence="1">
    <location>
        <begin position="233"/>
        <end position="298"/>
    </location>
</feature>
<feature type="compositionally biased region" description="Basic and acidic residues" evidence="1">
    <location>
        <begin position="194"/>
        <end position="217"/>
    </location>
</feature>
<protein>
    <submittedName>
        <fullName evidence="2">Uncharacterized protein</fullName>
    </submittedName>
</protein>
<proteinExistence type="predicted"/>
<feature type="region of interest" description="Disordered" evidence="1">
    <location>
        <begin position="189"/>
        <end position="217"/>
    </location>
</feature>
<reference evidence="2" key="1">
    <citation type="journal article" date="2019" name="Sci. Rep.">
        <title>Draft genome of Tanacetum cinerariifolium, the natural source of mosquito coil.</title>
        <authorList>
            <person name="Yamashiro T."/>
            <person name="Shiraishi A."/>
            <person name="Satake H."/>
            <person name="Nakayama K."/>
        </authorList>
    </citation>
    <scope>NUCLEOTIDE SEQUENCE</scope>
</reference>
<comment type="caution">
    <text evidence="2">The sequence shown here is derived from an EMBL/GenBank/DDBJ whole genome shotgun (WGS) entry which is preliminary data.</text>
</comment>
<dbReference type="EMBL" id="BKCJ010004443">
    <property type="protein sequence ID" value="GEU61070.1"/>
    <property type="molecule type" value="Genomic_DNA"/>
</dbReference>
<feature type="compositionally biased region" description="Polar residues" evidence="1">
    <location>
        <begin position="248"/>
        <end position="260"/>
    </location>
</feature>
<evidence type="ECO:0000313" key="2">
    <source>
        <dbReference type="EMBL" id="GEU61070.1"/>
    </source>
</evidence>
<sequence>MFQDILQLPVETPKNPFVTLVNTEIIEAFMNKVGYQGFVDKVSAFYTKNLAQPWQTVFKVFNRCLTTRTSGHDQTKINILQMFHAVINHTNKILKIPKRIEEDYHFIKDGIPLVSVYIIGDVRVRGMLISDAFLSKEIRATDDFKEYETVFMTIDVPMNQPQPEIEKMVEGDEDEESYASEFVDSVLNDDVDDSDTRLEPESEKENLEKNNDNVEETDKVVKEKDIINDVTGSTKIRKELKQTPIPSPTRSPRNVSTSDKIVSEKLTATVSPTTATTSKASSTTKHKKQSISSNSKTLPRSIASMCRRHSLIRSHIKNKFVTHNFFMSKIREVLDHCNKVVPDTTFTKTKEIITQEMPSLVNLTINNDHEIDPINA</sequence>
<gene>
    <name evidence="2" type="ORF">Tci_033048</name>
</gene>
<accession>A0A6L2LIV6</accession>
<name>A0A6L2LIV6_TANCI</name>
<organism evidence="2">
    <name type="scientific">Tanacetum cinerariifolium</name>
    <name type="common">Dalmatian daisy</name>
    <name type="synonym">Chrysanthemum cinerariifolium</name>
    <dbReference type="NCBI Taxonomy" id="118510"/>
    <lineage>
        <taxon>Eukaryota</taxon>
        <taxon>Viridiplantae</taxon>
        <taxon>Streptophyta</taxon>
        <taxon>Embryophyta</taxon>
        <taxon>Tracheophyta</taxon>
        <taxon>Spermatophyta</taxon>
        <taxon>Magnoliopsida</taxon>
        <taxon>eudicotyledons</taxon>
        <taxon>Gunneridae</taxon>
        <taxon>Pentapetalae</taxon>
        <taxon>asterids</taxon>
        <taxon>campanulids</taxon>
        <taxon>Asterales</taxon>
        <taxon>Asteraceae</taxon>
        <taxon>Asteroideae</taxon>
        <taxon>Anthemideae</taxon>
        <taxon>Anthemidinae</taxon>
        <taxon>Tanacetum</taxon>
    </lineage>
</organism>
<dbReference type="AlphaFoldDB" id="A0A6L2LIV6"/>
<feature type="compositionally biased region" description="Low complexity" evidence="1">
    <location>
        <begin position="265"/>
        <end position="283"/>
    </location>
</feature>
<evidence type="ECO:0000256" key="1">
    <source>
        <dbReference type="SAM" id="MobiDB-lite"/>
    </source>
</evidence>